<sequence length="147" mass="16418">MFVVIALILGTFVAMLQLAVFERRSQVLASQRIKATILTEQALEVTRSVRDKSWDAFFALSLNTAYYPVFSANEWDLTLTNPGPTDIYTVSVQISEVFRDGNDNISSSGTSDDQTREITATVTWTGQGGDVNDIFITTYLTNWQGYQ</sequence>
<accession>A0A1G2HH49</accession>
<gene>
    <name evidence="1" type="ORF">A2919_00380</name>
</gene>
<name>A0A1G2HH49_9BACT</name>
<organism evidence="1 2">
    <name type="scientific">Candidatus Spechtbacteria bacterium RIFCSPLOWO2_01_FULL_43_12</name>
    <dbReference type="NCBI Taxonomy" id="1802162"/>
    <lineage>
        <taxon>Bacteria</taxon>
        <taxon>Candidatus Spechtiibacteriota</taxon>
    </lineage>
</organism>
<evidence type="ECO:0000313" key="1">
    <source>
        <dbReference type="EMBL" id="OGZ61198.1"/>
    </source>
</evidence>
<dbReference type="Proteomes" id="UP000178835">
    <property type="component" value="Unassembled WGS sequence"/>
</dbReference>
<comment type="caution">
    <text evidence="1">The sequence shown here is derived from an EMBL/GenBank/DDBJ whole genome shotgun (WGS) entry which is preliminary data.</text>
</comment>
<proteinExistence type="predicted"/>
<dbReference type="AlphaFoldDB" id="A0A1G2HH49"/>
<evidence type="ECO:0000313" key="2">
    <source>
        <dbReference type="Proteomes" id="UP000178835"/>
    </source>
</evidence>
<reference evidence="1 2" key="1">
    <citation type="journal article" date="2016" name="Nat. Commun.">
        <title>Thousands of microbial genomes shed light on interconnected biogeochemical processes in an aquifer system.</title>
        <authorList>
            <person name="Anantharaman K."/>
            <person name="Brown C.T."/>
            <person name="Hug L.A."/>
            <person name="Sharon I."/>
            <person name="Castelle C.J."/>
            <person name="Probst A.J."/>
            <person name="Thomas B.C."/>
            <person name="Singh A."/>
            <person name="Wilkins M.J."/>
            <person name="Karaoz U."/>
            <person name="Brodie E.L."/>
            <person name="Williams K.H."/>
            <person name="Hubbard S.S."/>
            <person name="Banfield J.F."/>
        </authorList>
    </citation>
    <scope>NUCLEOTIDE SEQUENCE [LARGE SCALE GENOMIC DNA]</scope>
</reference>
<protein>
    <recommendedName>
        <fullName evidence="3">Type 4 fimbrial biogenesis protein PilX N-terminal domain-containing protein</fullName>
    </recommendedName>
</protein>
<dbReference type="EMBL" id="MHOH01000004">
    <property type="protein sequence ID" value="OGZ61198.1"/>
    <property type="molecule type" value="Genomic_DNA"/>
</dbReference>
<evidence type="ECO:0008006" key="3">
    <source>
        <dbReference type="Google" id="ProtNLM"/>
    </source>
</evidence>